<evidence type="ECO:0000256" key="3">
    <source>
        <dbReference type="SAM" id="SignalP"/>
    </source>
</evidence>
<dbReference type="PANTHER" id="PTHR15127">
    <property type="entry name" value="HEAVYWEIGHT, ISOFORM A"/>
    <property type="match status" value="1"/>
</dbReference>
<feature type="signal peptide" evidence="3">
    <location>
        <begin position="1"/>
        <end position="33"/>
    </location>
</feature>
<dbReference type="GO" id="GO:0001784">
    <property type="term" value="F:phosphotyrosine residue binding"/>
    <property type="evidence" value="ECO:0007669"/>
    <property type="project" value="TreeGrafter"/>
</dbReference>
<organism evidence="5 6">
    <name type="scientific">Listeria booriae</name>
    <dbReference type="NCBI Taxonomy" id="1552123"/>
    <lineage>
        <taxon>Bacteria</taxon>
        <taxon>Bacillati</taxon>
        <taxon>Bacillota</taxon>
        <taxon>Bacilli</taxon>
        <taxon>Bacillales</taxon>
        <taxon>Listeriaceae</taxon>
        <taxon>Listeria</taxon>
    </lineage>
</organism>
<evidence type="ECO:0000256" key="2">
    <source>
        <dbReference type="ARBA" id="ARBA00022999"/>
    </source>
</evidence>
<dbReference type="Proteomes" id="UP000541735">
    <property type="component" value="Unassembled WGS sequence"/>
</dbReference>
<dbReference type="InterPro" id="IPR035986">
    <property type="entry name" value="PKD_dom_sf"/>
</dbReference>
<dbReference type="InterPro" id="IPR032179">
    <property type="entry name" value="Cry22Aa_Ig-like"/>
</dbReference>
<accession>A0A7X0Z2Z0</accession>
<dbReference type="PROSITE" id="PS50825">
    <property type="entry name" value="HYR"/>
    <property type="match status" value="1"/>
</dbReference>
<evidence type="ECO:0000256" key="1">
    <source>
        <dbReference type="ARBA" id="ARBA00022737"/>
    </source>
</evidence>
<dbReference type="Pfam" id="PF16403">
    <property type="entry name" value="Bact_surface_Ig-like"/>
    <property type="match status" value="3"/>
</dbReference>
<evidence type="ECO:0000313" key="5">
    <source>
        <dbReference type="EMBL" id="MBC2175005.1"/>
    </source>
</evidence>
<keyword evidence="2" id="KW-0727">SH2 domain</keyword>
<keyword evidence="1" id="KW-0677">Repeat</keyword>
<protein>
    <submittedName>
        <fullName evidence="5">DUF5011 domain-containing protein</fullName>
    </submittedName>
</protein>
<keyword evidence="3" id="KW-0732">Signal</keyword>
<evidence type="ECO:0000313" key="6">
    <source>
        <dbReference type="Proteomes" id="UP000541735"/>
    </source>
</evidence>
<dbReference type="InterPro" id="IPR051846">
    <property type="entry name" value="SH2_domain_adapters"/>
</dbReference>
<dbReference type="InterPro" id="IPR013783">
    <property type="entry name" value="Ig-like_fold"/>
</dbReference>
<name>A0A7X0Z2Z0_9LIST</name>
<dbReference type="SUPFAM" id="SSF49299">
    <property type="entry name" value="PKD domain"/>
    <property type="match status" value="1"/>
</dbReference>
<dbReference type="RefSeq" id="WP_185548069.1">
    <property type="nucleotide sequence ID" value="NZ_JAARYD010000001.1"/>
</dbReference>
<dbReference type="AlphaFoldDB" id="A0A7X0Z2Z0"/>
<feature type="chain" id="PRO_5031000664" evidence="3">
    <location>
        <begin position="34"/>
        <end position="1006"/>
    </location>
</feature>
<dbReference type="InterPro" id="IPR046746">
    <property type="entry name" value="Big_15"/>
</dbReference>
<sequence>MKNKLMKKVAVGALTTAVVASQLATTIPYNVFAAETTTQTTTQTQATQATATQYYNVPEFDDRKISIVHPDSTTISGYVHPGETVNFYSDDYSGAEKVGTPSFKVSAVGDSVTGAFSVSIPKIPENAVIGLDFSEKENFGMKIRSVTASDGVYHFGGTTISPLTTESTTISGLVTPFGGAWITLADGSHVVVYTGADGKYSATIPKQPSGSVIEVISFYNAVNNDIYEGPTTVETTVTAADTTKPVITASNKTLTVGDSFDPKAGVSASDDTDGNITSKIAVTSNNVDTSKAGTYTVSYSVTDAAGNVGTKTITVTVNEAPDTTKPVITASNKTLTVGDSFDPKAGVSASDDKDGNITSKIAVTSNNVDTSKAGTYTVSYSVTDAAGNVSTKTITVTVNEAPDTTKPVITANNKTLTVGDSFDPKAGVSASDDKDGNITSKVVVTSNNVDTSKAGTYTVSYSVTDAAGNMATKTITVTVIDVATSGTITANDFTVGKDGYIKGAITGDVASIKMIINGKVYSPRNVQSPSNYQYYVAGQITSTNDAVTIVAYDKNGKELDRANVNVQNEQAEVGTITAKTFTLGQDGYVQGAYTGKAAKVGLLVNGKKLNNIAISGGSYRYYAGRYITSANDDVYAVLYDANGFEMARVKVTVQKAADNTSGTVTAKDFAIGGGDNYLRGTISGDVAKVSTIINGKEGTRISVSGVNYQYYVGSKIASVNDNVTVVAYDANGKELDRTAVNVKKAEVATSGTVTANDFTIGGGDNYLRGTFTGDVAKVSTIINGQEGTRISVSGGNYQYYVGGKIASVNDAVTVVAYDVNGKELDRATVNVKKAEVPTAGTITAKDYLVGGYDKYIYGTTTGDAVVVKMMVNGALVPAQRAVEADGSYKYYAGDNITSVNDVVTMITYDAKGKELDRTNVKLTQTAGTVTINPYTLGDSYLTGTATGDVTKVQLLVDGVAKSTAFVKDGAFSYYAKSTITSKTGNYVLVGLDGTGKELARQTVTVQ</sequence>
<reference evidence="5 6" key="1">
    <citation type="submission" date="2020-03" db="EMBL/GenBank/DDBJ databases">
        <title>Soil Listeria distribution.</title>
        <authorList>
            <person name="Liao J."/>
            <person name="Wiedmann M."/>
        </authorList>
    </citation>
    <scope>NUCLEOTIDE SEQUENCE [LARGE SCALE GENOMIC DNA]</scope>
    <source>
        <strain evidence="5 6">FSL L7-0259</strain>
    </source>
</reference>
<evidence type="ECO:0000259" key="4">
    <source>
        <dbReference type="PROSITE" id="PS50825"/>
    </source>
</evidence>
<dbReference type="Gene3D" id="2.60.40.10">
    <property type="entry name" value="Immunoglobulins"/>
    <property type="match status" value="3"/>
</dbReference>
<comment type="caution">
    <text evidence="5">The sequence shown here is derived from an EMBL/GenBank/DDBJ whole genome shotgun (WGS) entry which is preliminary data.</text>
</comment>
<feature type="domain" description="HYR" evidence="4">
    <location>
        <begin position="391"/>
        <end position="481"/>
    </location>
</feature>
<gene>
    <name evidence="5" type="ORF">HCB27_00140</name>
</gene>
<dbReference type="PANTHER" id="PTHR15127:SF32">
    <property type="entry name" value="HEAVYWEIGHT, ISOFORM A"/>
    <property type="match status" value="1"/>
</dbReference>
<proteinExistence type="predicted"/>
<dbReference type="EMBL" id="JAARYD010000001">
    <property type="protein sequence ID" value="MBC2175005.1"/>
    <property type="molecule type" value="Genomic_DNA"/>
</dbReference>
<dbReference type="Pfam" id="PF20622">
    <property type="entry name" value="Big_15"/>
    <property type="match status" value="6"/>
</dbReference>
<dbReference type="InterPro" id="IPR003410">
    <property type="entry name" value="HYR_dom"/>
</dbReference>